<evidence type="ECO:0000256" key="4">
    <source>
        <dbReference type="SAM" id="SignalP"/>
    </source>
</evidence>
<evidence type="ECO:0000313" key="7">
    <source>
        <dbReference type="Proteomes" id="UP000193083"/>
    </source>
</evidence>
<proteinExistence type="predicted"/>
<comment type="subcellular location">
    <subcellularLocation>
        <location evidence="1">Membrane</location>
    </subcellularLocation>
</comment>
<evidence type="ECO:0000313" key="6">
    <source>
        <dbReference type="EMBL" id="SMH50564.1"/>
    </source>
</evidence>
<dbReference type="InterPro" id="IPR034746">
    <property type="entry name" value="POTRA"/>
</dbReference>
<dbReference type="PANTHER" id="PTHR12815:SF42">
    <property type="entry name" value="BACTERIAL SURFACE ANTIGEN (D15) DOMAIN-CONTAINING PROTEIN"/>
    <property type="match status" value="1"/>
</dbReference>
<feature type="signal peptide" evidence="4">
    <location>
        <begin position="1"/>
        <end position="27"/>
    </location>
</feature>
<keyword evidence="3" id="KW-0472">Membrane</keyword>
<dbReference type="InterPro" id="IPR039910">
    <property type="entry name" value="D15-like"/>
</dbReference>
<dbReference type="Gene3D" id="3.10.20.310">
    <property type="entry name" value="membrane protein fhac"/>
    <property type="match status" value="1"/>
</dbReference>
<dbReference type="InterPro" id="IPR010827">
    <property type="entry name" value="BamA/TamA_POTRA"/>
</dbReference>
<dbReference type="PROSITE" id="PS51779">
    <property type="entry name" value="POTRA"/>
    <property type="match status" value="1"/>
</dbReference>
<dbReference type="PANTHER" id="PTHR12815">
    <property type="entry name" value="SORTING AND ASSEMBLY MACHINERY SAMM50 PROTEIN FAMILY MEMBER"/>
    <property type="match status" value="1"/>
</dbReference>
<keyword evidence="7" id="KW-1185">Reference proteome</keyword>
<reference evidence="6 7" key="1">
    <citation type="submission" date="2017-04" db="EMBL/GenBank/DDBJ databases">
        <authorList>
            <person name="Afonso C.L."/>
            <person name="Miller P.J."/>
            <person name="Scott M.A."/>
            <person name="Spackman E."/>
            <person name="Goraichik I."/>
            <person name="Dimitrov K.M."/>
            <person name="Suarez D.L."/>
            <person name="Swayne D.E."/>
        </authorList>
    </citation>
    <scope>NUCLEOTIDE SEQUENCE [LARGE SCALE GENOMIC DNA]</scope>
    <source>
        <strain evidence="6 7">B5P</strain>
    </source>
</reference>
<dbReference type="Pfam" id="PF07244">
    <property type="entry name" value="POTRA"/>
    <property type="match status" value="1"/>
</dbReference>
<sequence>MARDGLRLSLAASILALAAAAPAPAQAFELFGMKLFGGKDEDADIVDPVRYTVSLDLSQSDESIRSRLEKASTLVADEDRPVSGSLGILAKARNERELLVAALYQEARYDGTVEITIDGRSLDSLEPDAVFDTSRPVPIKVAVRSGDKFTLGDVVVRGDVGGISPESFGLVTGGDASSTAILRAETQIIRALKEEGRPLAAVADREVIADHATKTLDVMMAFASGPIAPFGDTLVEGTEAVDAEFTAYMADIERGKTYSPKDVEEARERLLALGVFDSVTVREQDKLAADGSIPVDVRVSERKFRYFGIGATVSSTDGAGIEGYWGHRNLFGRAEKLRLEGSISRIGETADYKDLDYKAALLFEKPGLVGPASKFTYDIKLVSEHPEAYDRFSFSTGAGISYEITKKQTLSGQFRVEYTDISYEPLHPDGKKYLLVSTPIEYVYDARDDKLNPKKGWRALAYVEPTYDALSGATFVKLKGEGSVYQALDGNGRIVAAGRAALGSIVGASLSDVPADRRFYSGGGGSVRGYAYQAIGPRVPDPANPGKFLPTGGRSYAEASAELRVQVTESFGVVPFIDAGTVSEDQFPDFSDVRVGAGVGVRYITPFGPLRVDAAVPLNRRPGDASFGIYAGIGQAF</sequence>
<keyword evidence="2" id="KW-0812">Transmembrane</keyword>
<dbReference type="AlphaFoldDB" id="A0A1X7PIU1"/>
<evidence type="ECO:0000256" key="1">
    <source>
        <dbReference type="ARBA" id="ARBA00004370"/>
    </source>
</evidence>
<organism evidence="6 7">
    <name type="scientific">Mesorhizobium australicum</name>
    <dbReference type="NCBI Taxonomy" id="536018"/>
    <lineage>
        <taxon>Bacteria</taxon>
        <taxon>Pseudomonadati</taxon>
        <taxon>Pseudomonadota</taxon>
        <taxon>Alphaproteobacteria</taxon>
        <taxon>Hyphomicrobiales</taxon>
        <taxon>Phyllobacteriaceae</taxon>
        <taxon>Mesorhizobium</taxon>
    </lineage>
</organism>
<dbReference type="Gene3D" id="2.40.160.50">
    <property type="entry name" value="membrane protein fhac: a member of the omp85/tpsb transporter family"/>
    <property type="match status" value="1"/>
</dbReference>
<dbReference type="GO" id="GO:0019867">
    <property type="term" value="C:outer membrane"/>
    <property type="evidence" value="ECO:0007669"/>
    <property type="project" value="InterPro"/>
</dbReference>
<evidence type="ECO:0000256" key="2">
    <source>
        <dbReference type="ARBA" id="ARBA00022452"/>
    </source>
</evidence>
<dbReference type="Pfam" id="PF01103">
    <property type="entry name" value="Omp85"/>
    <property type="match status" value="1"/>
</dbReference>
<dbReference type="EMBL" id="FXBL01000004">
    <property type="protein sequence ID" value="SMH50564.1"/>
    <property type="molecule type" value="Genomic_DNA"/>
</dbReference>
<name>A0A1X7PIU1_9HYPH</name>
<evidence type="ECO:0000259" key="5">
    <source>
        <dbReference type="PROSITE" id="PS51779"/>
    </source>
</evidence>
<dbReference type="RefSeq" id="WP_348529049.1">
    <property type="nucleotide sequence ID" value="NZ_FXBL01000004.1"/>
</dbReference>
<evidence type="ECO:0000256" key="3">
    <source>
        <dbReference type="ARBA" id="ARBA00023136"/>
    </source>
</evidence>
<keyword evidence="4" id="KW-0732">Signal</keyword>
<keyword evidence="2" id="KW-1134">Transmembrane beta strand</keyword>
<protein>
    <submittedName>
        <fullName evidence="6">Autotransporter secretion outer membrane protein TamA</fullName>
    </submittedName>
</protein>
<accession>A0A1X7PIU1</accession>
<feature type="domain" description="POTRA" evidence="5">
    <location>
        <begin position="228"/>
        <end position="302"/>
    </location>
</feature>
<feature type="chain" id="PRO_5013367363" evidence="4">
    <location>
        <begin position="28"/>
        <end position="637"/>
    </location>
</feature>
<dbReference type="Proteomes" id="UP000193083">
    <property type="component" value="Unassembled WGS sequence"/>
</dbReference>
<dbReference type="InterPro" id="IPR000184">
    <property type="entry name" value="Bac_surfAg_D15"/>
</dbReference>
<gene>
    <name evidence="6" type="ORF">SAMN02982922_4189</name>
</gene>